<feature type="compositionally biased region" description="Polar residues" evidence="1">
    <location>
        <begin position="233"/>
        <end position="245"/>
    </location>
</feature>
<dbReference type="Gene3D" id="3.30.530.20">
    <property type="match status" value="1"/>
</dbReference>
<accession>A0AAW2L8V0</accession>
<evidence type="ECO:0000313" key="2">
    <source>
        <dbReference type="EMBL" id="KAL0315009.1"/>
    </source>
</evidence>
<comment type="caution">
    <text evidence="2">The sequence shown here is derived from an EMBL/GenBank/DDBJ whole genome shotgun (WGS) entry which is preliminary data.</text>
</comment>
<dbReference type="SUPFAM" id="SSF55961">
    <property type="entry name" value="Bet v1-like"/>
    <property type="match status" value="1"/>
</dbReference>
<sequence>MYNVNSTWLSKKCEEHFRSDPKRNVKGFINDVVRDIRCHVSKPQAYRAKRKALSKIEGLQLTIFKLWDYAEELRRSNPGSTILVGTIDNGAGGRKFGKMYICFKALKDRKWDLIGIPCKHPLSVILSKVHDPEDYLYQSCKVDTFLSVYGPDIQPVNGPELWKKPTYIPPLSPNFGRGLGRPSKAKRREDNEFEKHNKRTCPVKRAAEAGRRDQPKNQPNAAKKMTVKRKKTQSTGTSSNTQPQQEDAHISNAGGSVAEIETKAGGSVAEVEVGAGDTLIPKIMPQAIKNIEILEGDSENLIQSYTIAEGDALAGVLESIPYHVKIMPTEDGGCICKNRSSHHSKGMKRRLRKERRRHWQCSRPLRLICNPIQMLKP</sequence>
<dbReference type="InterPro" id="IPR023393">
    <property type="entry name" value="START-like_dom_sf"/>
</dbReference>
<gene>
    <name evidence="2" type="ORF">Scaly_2898500</name>
</gene>
<dbReference type="EMBL" id="JACGWM010000113">
    <property type="protein sequence ID" value="KAL0315009.1"/>
    <property type="molecule type" value="Genomic_DNA"/>
</dbReference>
<name>A0AAW2L8V0_9LAMI</name>
<feature type="region of interest" description="Disordered" evidence="1">
    <location>
        <begin position="172"/>
        <end position="252"/>
    </location>
</feature>
<reference evidence="2" key="2">
    <citation type="journal article" date="2024" name="Plant">
        <title>Genomic evolution and insights into agronomic trait innovations of Sesamum species.</title>
        <authorList>
            <person name="Miao H."/>
            <person name="Wang L."/>
            <person name="Qu L."/>
            <person name="Liu H."/>
            <person name="Sun Y."/>
            <person name="Le M."/>
            <person name="Wang Q."/>
            <person name="Wei S."/>
            <person name="Zheng Y."/>
            <person name="Lin W."/>
            <person name="Duan Y."/>
            <person name="Cao H."/>
            <person name="Xiong S."/>
            <person name="Wang X."/>
            <person name="Wei L."/>
            <person name="Li C."/>
            <person name="Ma Q."/>
            <person name="Ju M."/>
            <person name="Zhao R."/>
            <person name="Li G."/>
            <person name="Mu C."/>
            <person name="Tian Q."/>
            <person name="Mei H."/>
            <person name="Zhang T."/>
            <person name="Gao T."/>
            <person name="Zhang H."/>
        </authorList>
    </citation>
    <scope>NUCLEOTIDE SEQUENCE</scope>
    <source>
        <strain evidence="2">KEN8</strain>
    </source>
</reference>
<dbReference type="PANTHER" id="PTHR31973">
    <property type="entry name" value="POLYPROTEIN, PUTATIVE-RELATED"/>
    <property type="match status" value="1"/>
</dbReference>
<proteinExistence type="predicted"/>
<organism evidence="2">
    <name type="scientific">Sesamum calycinum</name>
    <dbReference type="NCBI Taxonomy" id="2727403"/>
    <lineage>
        <taxon>Eukaryota</taxon>
        <taxon>Viridiplantae</taxon>
        <taxon>Streptophyta</taxon>
        <taxon>Embryophyta</taxon>
        <taxon>Tracheophyta</taxon>
        <taxon>Spermatophyta</taxon>
        <taxon>Magnoliopsida</taxon>
        <taxon>eudicotyledons</taxon>
        <taxon>Gunneridae</taxon>
        <taxon>Pentapetalae</taxon>
        <taxon>asterids</taxon>
        <taxon>lamiids</taxon>
        <taxon>Lamiales</taxon>
        <taxon>Pedaliaceae</taxon>
        <taxon>Sesamum</taxon>
    </lineage>
</organism>
<evidence type="ECO:0000256" key="1">
    <source>
        <dbReference type="SAM" id="MobiDB-lite"/>
    </source>
</evidence>
<feature type="compositionally biased region" description="Basic and acidic residues" evidence="1">
    <location>
        <begin position="205"/>
        <end position="215"/>
    </location>
</feature>
<protein>
    <submittedName>
        <fullName evidence="2">Pathogenesis-related protein 2</fullName>
    </submittedName>
</protein>
<dbReference type="AlphaFoldDB" id="A0AAW2L8V0"/>
<dbReference type="PANTHER" id="PTHR31973:SF199">
    <property type="entry name" value="SWIM-TYPE DOMAIN-CONTAINING PROTEIN"/>
    <property type="match status" value="1"/>
</dbReference>
<reference evidence="2" key="1">
    <citation type="submission" date="2020-06" db="EMBL/GenBank/DDBJ databases">
        <authorList>
            <person name="Li T."/>
            <person name="Hu X."/>
            <person name="Zhang T."/>
            <person name="Song X."/>
            <person name="Zhang H."/>
            <person name="Dai N."/>
            <person name="Sheng W."/>
            <person name="Hou X."/>
            <person name="Wei L."/>
        </authorList>
    </citation>
    <scope>NUCLEOTIDE SEQUENCE</scope>
    <source>
        <strain evidence="2">KEN8</strain>
        <tissue evidence="2">Leaf</tissue>
    </source>
</reference>